<gene>
    <name evidence="2" type="ORF">QQ008_00155</name>
</gene>
<comment type="caution">
    <text evidence="2">The sequence shown here is derived from an EMBL/GenBank/DDBJ whole genome shotgun (WGS) entry which is preliminary data.</text>
</comment>
<dbReference type="Pfam" id="PF08874">
    <property type="entry name" value="DUF1835"/>
    <property type="match status" value="1"/>
</dbReference>
<evidence type="ECO:0000313" key="3">
    <source>
        <dbReference type="Proteomes" id="UP001172082"/>
    </source>
</evidence>
<dbReference type="EMBL" id="JAUJEA010000001">
    <property type="protein sequence ID" value="MDN5199739.1"/>
    <property type="molecule type" value="Genomic_DNA"/>
</dbReference>
<reference evidence="2" key="1">
    <citation type="submission" date="2023-06" db="EMBL/GenBank/DDBJ databases">
        <title>Genomic of Parafulvivirga corallium.</title>
        <authorList>
            <person name="Wang G."/>
        </authorList>
    </citation>
    <scope>NUCLEOTIDE SEQUENCE</scope>
    <source>
        <strain evidence="2">BMA10</strain>
    </source>
</reference>
<dbReference type="InterPro" id="IPR014973">
    <property type="entry name" value="DUF1835"/>
</dbReference>
<evidence type="ECO:0000259" key="1">
    <source>
        <dbReference type="Pfam" id="PF08874"/>
    </source>
</evidence>
<protein>
    <submittedName>
        <fullName evidence="2">DUF1835 domain-containing protein</fullName>
    </submittedName>
</protein>
<evidence type="ECO:0000313" key="2">
    <source>
        <dbReference type="EMBL" id="MDN5199739.1"/>
    </source>
</evidence>
<name>A0ABT8KHM3_9BACT</name>
<accession>A0ABT8KHM3</accession>
<organism evidence="2 3">
    <name type="scientific">Splendidivirga corallicola</name>
    <dbReference type="NCBI Taxonomy" id="3051826"/>
    <lineage>
        <taxon>Bacteria</taxon>
        <taxon>Pseudomonadati</taxon>
        <taxon>Bacteroidota</taxon>
        <taxon>Cytophagia</taxon>
        <taxon>Cytophagales</taxon>
        <taxon>Splendidivirgaceae</taxon>
        <taxon>Splendidivirga</taxon>
    </lineage>
</organism>
<feature type="domain" description="DUF1835" evidence="1">
    <location>
        <begin position="15"/>
        <end position="97"/>
    </location>
</feature>
<proteinExistence type="predicted"/>
<keyword evidence="3" id="KW-1185">Reference proteome</keyword>
<sequence>MDSTLHILNGDGTYYAFKESGIQGDVMIWREALACGPVDKEVASETFWKTRSEFITKSYDGLMSDGPTIDDYIRKTKQEFEKLQNIDQYQEVILWFEFDLFCQINMIAMLSWLWQNHRDHSNLSLICIDQHPNHPDFRGLGQLTPEELAGLLPKKIALERADLKFAHNVWNAYAGSEPNKMLEVLSEQHHEKFPYLKKAIEMHLKRFPSIKTGLNVQQTNLLGIIKMGVESKHRLIGEALKQDKFYGFGDTQYFIESSRLSPLINEGDTLSLNDLGESVLSGKQDFLSVSRHIEHIGGAKNIDYRWDEVSNTLKNN</sequence>
<dbReference type="Proteomes" id="UP001172082">
    <property type="component" value="Unassembled WGS sequence"/>
</dbReference>
<dbReference type="RefSeq" id="WP_346749771.1">
    <property type="nucleotide sequence ID" value="NZ_JAUJEA010000001.1"/>
</dbReference>